<reference evidence="2 3" key="1">
    <citation type="journal article" date="2021" name="J. Hered.">
        <title>A chromosome-level genome assembly of the parasitoid wasp, Cotesia glomerata (Hymenoptera: Braconidae).</title>
        <authorList>
            <person name="Pinto B.J."/>
            <person name="Weis J.J."/>
            <person name="Gamble T."/>
            <person name="Ode P.J."/>
            <person name="Paul R."/>
            <person name="Zaspel J.M."/>
        </authorList>
    </citation>
    <scope>NUCLEOTIDE SEQUENCE [LARGE SCALE GENOMIC DNA]</scope>
    <source>
        <strain evidence="2">CgM1</strain>
    </source>
</reference>
<sequence>MLHQIAVIFLTGVALILGINAAQTDPTTNCVEFGGTCDQHRSCCGENLKCDQSITFGRYECKEKAKLGDSCRETFHCIDILHSIYKHVKVKCA</sequence>
<evidence type="ECO:0000313" key="3">
    <source>
        <dbReference type="Proteomes" id="UP000826195"/>
    </source>
</evidence>
<proteinExistence type="predicted"/>
<feature type="signal peptide" evidence="1">
    <location>
        <begin position="1"/>
        <end position="21"/>
    </location>
</feature>
<name>A0AAV7IS71_COTGL</name>
<dbReference type="AlphaFoldDB" id="A0AAV7IS71"/>
<accession>A0AAV7IS71</accession>
<organism evidence="2 3">
    <name type="scientific">Cotesia glomerata</name>
    <name type="common">Lepidopteran parasitic wasp</name>
    <name type="synonym">Apanteles glomeratus</name>
    <dbReference type="NCBI Taxonomy" id="32391"/>
    <lineage>
        <taxon>Eukaryota</taxon>
        <taxon>Metazoa</taxon>
        <taxon>Ecdysozoa</taxon>
        <taxon>Arthropoda</taxon>
        <taxon>Hexapoda</taxon>
        <taxon>Insecta</taxon>
        <taxon>Pterygota</taxon>
        <taxon>Neoptera</taxon>
        <taxon>Endopterygota</taxon>
        <taxon>Hymenoptera</taxon>
        <taxon>Apocrita</taxon>
        <taxon>Ichneumonoidea</taxon>
        <taxon>Braconidae</taxon>
        <taxon>Microgastrinae</taxon>
        <taxon>Cotesia</taxon>
    </lineage>
</organism>
<feature type="chain" id="PRO_5043798546" evidence="1">
    <location>
        <begin position="22"/>
        <end position="93"/>
    </location>
</feature>
<evidence type="ECO:0000256" key="1">
    <source>
        <dbReference type="SAM" id="SignalP"/>
    </source>
</evidence>
<gene>
    <name evidence="2" type="ORF">KQX54_000945</name>
</gene>
<dbReference type="Proteomes" id="UP000826195">
    <property type="component" value="Unassembled WGS sequence"/>
</dbReference>
<comment type="caution">
    <text evidence="2">The sequence shown here is derived from an EMBL/GenBank/DDBJ whole genome shotgun (WGS) entry which is preliminary data.</text>
</comment>
<evidence type="ECO:0000313" key="2">
    <source>
        <dbReference type="EMBL" id="KAH0557198.1"/>
    </source>
</evidence>
<dbReference type="EMBL" id="JAHXZJ010000747">
    <property type="protein sequence ID" value="KAH0557198.1"/>
    <property type="molecule type" value="Genomic_DNA"/>
</dbReference>
<keyword evidence="3" id="KW-1185">Reference proteome</keyword>
<protein>
    <submittedName>
        <fullName evidence="2">Uncharacterized protein</fullName>
    </submittedName>
</protein>
<keyword evidence="1" id="KW-0732">Signal</keyword>